<accession>A0A133VAW2</accession>
<organism evidence="2 3">
    <name type="scientific">candidate division MSBL1 archaeon SCGC-AAA261O19</name>
    <dbReference type="NCBI Taxonomy" id="1698277"/>
    <lineage>
        <taxon>Archaea</taxon>
        <taxon>Methanobacteriati</taxon>
        <taxon>Methanobacteriota</taxon>
        <taxon>candidate division MSBL1</taxon>
    </lineage>
</organism>
<dbReference type="Proteomes" id="UP000070076">
    <property type="component" value="Unassembled WGS sequence"/>
</dbReference>
<sequence>MIRYEDKPKLKRNRRLIMQAIVYVRTDPGMALDILDEIAGIEGVKFTAAVTGRFDIITRVEVENLEELGEKVVEEIHNLDGVRYTETAPIVARA</sequence>
<dbReference type="SUPFAM" id="SSF54909">
    <property type="entry name" value="Dimeric alpha+beta barrel"/>
    <property type="match status" value="1"/>
</dbReference>
<reference evidence="2 3" key="1">
    <citation type="journal article" date="2016" name="Sci. Rep.">
        <title>Metabolic traits of an uncultured archaeal lineage -MSBL1- from brine pools of the Red Sea.</title>
        <authorList>
            <person name="Mwirichia R."/>
            <person name="Alam I."/>
            <person name="Rashid M."/>
            <person name="Vinu M."/>
            <person name="Ba-Alawi W."/>
            <person name="Anthony Kamau A."/>
            <person name="Kamanda Ngugi D."/>
            <person name="Goker M."/>
            <person name="Klenk H.P."/>
            <person name="Bajic V."/>
            <person name="Stingl U."/>
        </authorList>
    </citation>
    <scope>NUCLEOTIDE SEQUENCE [LARGE SCALE GENOMIC DNA]</scope>
    <source>
        <strain evidence="2">SCGC-AAA261O19</strain>
    </source>
</reference>
<evidence type="ECO:0000259" key="1">
    <source>
        <dbReference type="Pfam" id="PF01037"/>
    </source>
</evidence>
<keyword evidence="3" id="KW-1185">Reference proteome</keyword>
<dbReference type="Gene3D" id="3.30.70.920">
    <property type="match status" value="1"/>
</dbReference>
<evidence type="ECO:0000313" key="2">
    <source>
        <dbReference type="EMBL" id="KXB03583.1"/>
    </source>
</evidence>
<dbReference type="EMBL" id="LHYB01000064">
    <property type="protein sequence ID" value="KXB03583.1"/>
    <property type="molecule type" value="Genomic_DNA"/>
</dbReference>
<gene>
    <name evidence="2" type="ORF">AKJ48_03745</name>
</gene>
<proteinExistence type="predicted"/>
<comment type="caution">
    <text evidence="2">The sequence shown here is derived from an EMBL/GenBank/DDBJ whole genome shotgun (WGS) entry which is preliminary data.</text>
</comment>
<dbReference type="InterPro" id="IPR011008">
    <property type="entry name" value="Dimeric_a/b-barrel"/>
</dbReference>
<protein>
    <recommendedName>
        <fullName evidence="1">Transcription regulator AsnC/Lrp ligand binding domain-containing protein</fullName>
    </recommendedName>
</protein>
<name>A0A133VAW2_9EURY</name>
<dbReference type="Pfam" id="PF01037">
    <property type="entry name" value="AsnC_trans_reg"/>
    <property type="match status" value="1"/>
</dbReference>
<evidence type="ECO:0000313" key="3">
    <source>
        <dbReference type="Proteomes" id="UP000070076"/>
    </source>
</evidence>
<dbReference type="AlphaFoldDB" id="A0A133VAW2"/>
<dbReference type="InterPro" id="IPR019887">
    <property type="entry name" value="Tscrpt_reg_AsnC/Lrp_C"/>
</dbReference>
<feature type="domain" description="Transcription regulator AsnC/Lrp ligand binding" evidence="1">
    <location>
        <begin position="24"/>
        <end position="90"/>
    </location>
</feature>